<feature type="transmembrane region" description="Helical" evidence="1">
    <location>
        <begin position="45"/>
        <end position="70"/>
    </location>
</feature>
<keyword evidence="4" id="KW-1185">Reference proteome</keyword>
<reference evidence="4" key="1">
    <citation type="submission" date="2018-02" db="EMBL/GenBank/DDBJ databases">
        <authorList>
            <person name="Clavel T."/>
            <person name="Strowig T."/>
        </authorList>
    </citation>
    <scope>NUCLEOTIDE SEQUENCE [LARGE SCALE GENOMIC DNA]</scope>
    <source>
        <strain evidence="4">DSM 103720</strain>
    </source>
</reference>
<protein>
    <submittedName>
        <fullName evidence="3">DUF4134 domain-containing protein</fullName>
    </submittedName>
</protein>
<accession>A0A2V1IMI8</accession>
<dbReference type="AlphaFoldDB" id="A0A2V1IMI8"/>
<name>A0A2V1IMI8_9BACT</name>
<keyword evidence="1" id="KW-0812">Transmembrane</keyword>
<keyword evidence="1" id="KW-1133">Transmembrane helix</keyword>
<dbReference type="Pfam" id="PF13572">
    <property type="entry name" value="DUF4134"/>
    <property type="match status" value="1"/>
</dbReference>
<feature type="signal peptide" evidence="2">
    <location>
        <begin position="1"/>
        <end position="21"/>
    </location>
</feature>
<evidence type="ECO:0000313" key="4">
    <source>
        <dbReference type="Proteomes" id="UP000244905"/>
    </source>
</evidence>
<dbReference type="InterPro" id="IPR025408">
    <property type="entry name" value="DUF4134"/>
</dbReference>
<feature type="transmembrane region" description="Helical" evidence="1">
    <location>
        <begin position="82"/>
        <end position="104"/>
    </location>
</feature>
<proteinExistence type="predicted"/>
<evidence type="ECO:0000256" key="2">
    <source>
        <dbReference type="SAM" id="SignalP"/>
    </source>
</evidence>
<gene>
    <name evidence="3" type="ORF">C5O23_04410</name>
</gene>
<feature type="chain" id="PRO_5016156079" evidence="2">
    <location>
        <begin position="22"/>
        <end position="108"/>
    </location>
</feature>
<keyword evidence="2" id="KW-0732">Signal</keyword>
<organism evidence="3 4">
    <name type="scientific">Duncaniella muris</name>
    <dbReference type="NCBI Taxonomy" id="2094150"/>
    <lineage>
        <taxon>Bacteria</taxon>
        <taxon>Pseudomonadati</taxon>
        <taxon>Bacteroidota</taxon>
        <taxon>Bacteroidia</taxon>
        <taxon>Bacteroidales</taxon>
        <taxon>Muribaculaceae</taxon>
        <taxon>Duncaniella</taxon>
    </lineage>
</organism>
<comment type="caution">
    <text evidence="3">The sequence shown here is derived from an EMBL/GenBank/DDBJ whole genome shotgun (WGS) entry which is preliminary data.</text>
</comment>
<dbReference type="Proteomes" id="UP000244905">
    <property type="component" value="Unassembled WGS sequence"/>
</dbReference>
<dbReference type="GeneID" id="82525587"/>
<dbReference type="EMBL" id="PUEC01000007">
    <property type="protein sequence ID" value="PWB03136.1"/>
    <property type="molecule type" value="Genomic_DNA"/>
</dbReference>
<dbReference type="RefSeq" id="WP_107031736.1">
    <property type="nucleotide sequence ID" value="NZ_PUEC01000007.1"/>
</dbReference>
<sequence length="108" mass="11902">MSKAKKILCALCLPFPYTTFAKSGSVNYSWGADALATMHDFVVTMMLYVQYICCAIAGVYVIVSVCQIYIKMNTGEDGITKSIMTLVGACLFLIGAFYVFPAFFGYRI</sequence>
<evidence type="ECO:0000313" key="3">
    <source>
        <dbReference type="EMBL" id="PWB03136.1"/>
    </source>
</evidence>
<evidence type="ECO:0000256" key="1">
    <source>
        <dbReference type="SAM" id="Phobius"/>
    </source>
</evidence>
<keyword evidence="1" id="KW-0472">Membrane</keyword>